<evidence type="ECO:0000259" key="3">
    <source>
        <dbReference type="PROSITE" id="PS50022"/>
    </source>
</evidence>
<dbReference type="Proteomes" id="UP000267606">
    <property type="component" value="Unassembled WGS sequence"/>
</dbReference>
<dbReference type="PROSITE" id="PS50022">
    <property type="entry name" value="FA58C_3"/>
    <property type="match status" value="1"/>
</dbReference>
<accession>A0A183HLB2</accession>
<dbReference type="Gene3D" id="2.10.70.10">
    <property type="entry name" value="Complement Module, domain 1"/>
    <property type="match status" value="2"/>
</dbReference>
<gene>
    <name evidence="5" type="ORF">OFLC_LOCUS8271</name>
</gene>
<dbReference type="STRING" id="387005.A0A183HLB2"/>
<keyword evidence="1" id="KW-1015">Disulfide bond</keyword>
<dbReference type="InterPro" id="IPR000436">
    <property type="entry name" value="Sushi_SCR_CCP_dom"/>
</dbReference>
<dbReference type="AlphaFoldDB" id="A0A183HLB2"/>
<name>A0A183HLB2_9BILA</name>
<feature type="domain" description="Sushi" evidence="4">
    <location>
        <begin position="1"/>
        <end position="48"/>
    </location>
</feature>
<evidence type="ECO:0000313" key="7">
    <source>
        <dbReference type="WBParaSite" id="OFLC_0000827301-mRNA-1"/>
    </source>
</evidence>
<feature type="domain" description="F5/8 type C" evidence="3">
    <location>
        <begin position="98"/>
        <end position="243"/>
    </location>
</feature>
<dbReference type="SUPFAM" id="SSF49785">
    <property type="entry name" value="Galactose-binding domain-like"/>
    <property type="match status" value="1"/>
</dbReference>
<dbReference type="InterPro" id="IPR008979">
    <property type="entry name" value="Galactose-bd-like_sf"/>
</dbReference>
<dbReference type="SMART" id="SM00231">
    <property type="entry name" value="FA58C"/>
    <property type="match status" value="1"/>
</dbReference>
<dbReference type="EMBL" id="UZAJ01009214">
    <property type="protein sequence ID" value="VDO54884.1"/>
    <property type="molecule type" value="Genomic_DNA"/>
</dbReference>
<dbReference type="PROSITE" id="PS50923">
    <property type="entry name" value="SUSHI"/>
    <property type="match status" value="1"/>
</dbReference>
<dbReference type="Pfam" id="PF00084">
    <property type="entry name" value="Sushi"/>
    <property type="match status" value="1"/>
</dbReference>
<reference evidence="5 6" key="2">
    <citation type="submission" date="2018-11" db="EMBL/GenBank/DDBJ databases">
        <authorList>
            <consortium name="Pathogen Informatics"/>
        </authorList>
    </citation>
    <scope>NUCLEOTIDE SEQUENCE [LARGE SCALE GENOMIC DNA]</scope>
</reference>
<dbReference type="PANTHER" id="PTHR24543">
    <property type="entry name" value="MULTICOPPER OXIDASE-RELATED"/>
    <property type="match status" value="1"/>
</dbReference>
<dbReference type="WBParaSite" id="OFLC_0000827301-mRNA-1">
    <property type="protein sequence ID" value="OFLC_0000827301-mRNA-1"/>
    <property type="gene ID" value="OFLC_0000827301"/>
</dbReference>
<reference evidence="7" key="1">
    <citation type="submission" date="2016-06" db="UniProtKB">
        <authorList>
            <consortium name="WormBaseParasite"/>
        </authorList>
    </citation>
    <scope>IDENTIFICATION</scope>
</reference>
<proteinExistence type="predicted"/>
<dbReference type="InterPro" id="IPR000421">
    <property type="entry name" value="FA58C"/>
</dbReference>
<dbReference type="InterPro" id="IPR035976">
    <property type="entry name" value="Sushi/SCR/CCP_sf"/>
</dbReference>
<keyword evidence="6" id="KW-1185">Reference proteome</keyword>
<organism evidence="7">
    <name type="scientific">Onchocerca flexuosa</name>
    <dbReference type="NCBI Taxonomy" id="387005"/>
    <lineage>
        <taxon>Eukaryota</taxon>
        <taxon>Metazoa</taxon>
        <taxon>Ecdysozoa</taxon>
        <taxon>Nematoda</taxon>
        <taxon>Chromadorea</taxon>
        <taxon>Rhabditida</taxon>
        <taxon>Spirurina</taxon>
        <taxon>Spiruromorpha</taxon>
        <taxon>Filarioidea</taxon>
        <taxon>Onchocercidae</taxon>
        <taxon>Onchocerca</taxon>
    </lineage>
</organism>
<keyword evidence="2" id="KW-0768">Sushi</keyword>
<evidence type="ECO:0000259" key="4">
    <source>
        <dbReference type="PROSITE" id="PS50923"/>
    </source>
</evidence>
<evidence type="ECO:0000313" key="6">
    <source>
        <dbReference type="Proteomes" id="UP000267606"/>
    </source>
</evidence>
<comment type="caution">
    <text evidence="2">Lacks conserved residue(s) required for the propagation of feature annotation.</text>
</comment>
<protein>
    <submittedName>
        <fullName evidence="7">Sushi domain-containing protein</fullName>
    </submittedName>
</protein>
<sequence>MNYFLVGSAFTFSCRPPYSLIGKSSYDDRTIRCNVDGNWDLGDLRCEGPVCVDPGFPDDGQVKLESVEEGAQAKFTCNRAGYKPFPSDTINCTLGTACVLAEDVGISSGFIPDGAFADNSDSTTWGYEPHKSRLSSTGWCGSKDAFIFLSVDLQRVYTLTTLRMAGVAGSGHLRGHVTKMQLFYKVQYSQNYDTYPVEFETPSGNHNAMHQFELNPPLRARYILLGVTEYEQNPCIRFDMQGCLAPLSVAHEIPSHLQVVLFL</sequence>
<dbReference type="Gene3D" id="2.60.120.260">
    <property type="entry name" value="Galactose-binding domain-like"/>
    <property type="match status" value="1"/>
</dbReference>
<evidence type="ECO:0000256" key="2">
    <source>
        <dbReference type="PROSITE-ProRule" id="PRU00302"/>
    </source>
</evidence>
<dbReference type="CDD" id="cd00033">
    <property type="entry name" value="CCP"/>
    <property type="match status" value="1"/>
</dbReference>
<dbReference type="SUPFAM" id="SSF57535">
    <property type="entry name" value="Complement control module/SCR domain"/>
    <property type="match status" value="1"/>
</dbReference>
<dbReference type="Pfam" id="PF00754">
    <property type="entry name" value="F5_F8_type_C"/>
    <property type="match status" value="1"/>
</dbReference>
<dbReference type="CDD" id="cd00057">
    <property type="entry name" value="FA58C"/>
    <property type="match status" value="1"/>
</dbReference>
<evidence type="ECO:0000313" key="5">
    <source>
        <dbReference type="EMBL" id="VDO54884.1"/>
    </source>
</evidence>
<evidence type="ECO:0000256" key="1">
    <source>
        <dbReference type="ARBA" id="ARBA00023157"/>
    </source>
</evidence>